<evidence type="ECO:0000313" key="1">
    <source>
        <dbReference type="EMBL" id="SIT46122.1"/>
    </source>
</evidence>
<sequence length="46" mass="5392">MRQEVSCTVFFRPRFRFALALSLREAPAAGSCRICRYRFAPRARRA</sequence>
<name>A0A1N7SFL6_9BURK</name>
<dbReference type="Proteomes" id="UP000187012">
    <property type="component" value="Unassembled WGS sequence"/>
</dbReference>
<organism evidence="1 2">
    <name type="scientific">Paraburkholderia ribeironis</name>
    <dbReference type="NCBI Taxonomy" id="1247936"/>
    <lineage>
        <taxon>Bacteria</taxon>
        <taxon>Pseudomonadati</taxon>
        <taxon>Pseudomonadota</taxon>
        <taxon>Betaproteobacteria</taxon>
        <taxon>Burkholderiales</taxon>
        <taxon>Burkholderiaceae</taxon>
        <taxon>Paraburkholderia</taxon>
    </lineage>
</organism>
<gene>
    <name evidence="1" type="ORF">BN2475_630001</name>
</gene>
<dbReference type="EMBL" id="CYGX02000063">
    <property type="protein sequence ID" value="SIT46122.1"/>
    <property type="molecule type" value="Genomic_DNA"/>
</dbReference>
<dbReference type="AlphaFoldDB" id="A0A1N7SFL6"/>
<reference evidence="1 2" key="1">
    <citation type="submission" date="2016-12" db="EMBL/GenBank/DDBJ databases">
        <authorList>
            <person name="Song W.-J."/>
            <person name="Kurnit D.M."/>
        </authorList>
    </citation>
    <scope>NUCLEOTIDE SEQUENCE [LARGE SCALE GENOMIC DNA]</scope>
    <source>
        <strain evidence="1 2">STM7296</strain>
    </source>
</reference>
<evidence type="ECO:0000313" key="2">
    <source>
        <dbReference type="Proteomes" id="UP000187012"/>
    </source>
</evidence>
<protein>
    <submittedName>
        <fullName evidence="1">Uncharacterized protein</fullName>
    </submittedName>
</protein>
<proteinExistence type="predicted"/>
<keyword evidence="2" id="KW-1185">Reference proteome</keyword>
<accession>A0A1N7SFL6</accession>